<dbReference type="Pfam" id="PF00059">
    <property type="entry name" value="Lectin_C"/>
    <property type="match status" value="1"/>
</dbReference>
<evidence type="ECO:0000313" key="3">
    <source>
        <dbReference type="EMBL" id="GFS17388.1"/>
    </source>
</evidence>
<sequence>MVVLLALLLALGVTHGYIGKTNLPYNDQQVYCGGYWFQSITSASCIKIFTTGKSWQDARLTCQEEGGDLAKIRDKEMNFFVRSLVDTPPKNERYWIGLHRKPNSTKFVWLDEENVTKYTKWGKNEPSKDAEKNCVAIEQAYYEPWTTKKCSAKLNFACEKPLRDSKYSALFYVVEQPYP</sequence>
<organism evidence="3 4">
    <name type="scientific">Elysia marginata</name>
    <dbReference type="NCBI Taxonomy" id="1093978"/>
    <lineage>
        <taxon>Eukaryota</taxon>
        <taxon>Metazoa</taxon>
        <taxon>Spiralia</taxon>
        <taxon>Lophotrochozoa</taxon>
        <taxon>Mollusca</taxon>
        <taxon>Gastropoda</taxon>
        <taxon>Heterobranchia</taxon>
        <taxon>Euthyneura</taxon>
        <taxon>Panpulmonata</taxon>
        <taxon>Sacoglossa</taxon>
        <taxon>Placobranchoidea</taxon>
        <taxon>Plakobranchidae</taxon>
        <taxon>Elysia</taxon>
    </lineage>
</organism>
<dbReference type="Gene3D" id="3.10.100.10">
    <property type="entry name" value="Mannose-Binding Protein A, subunit A"/>
    <property type="match status" value="1"/>
</dbReference>
<dbReference type="InterPro" id="IPR016186">
    <property type="entry name" value="C-type_lectin-like/link_sf"/>
</dbReference>
<comment type="caution">
    <text evidence="3">The sequence shown here is derived from an EMBL/GenBank/DDBJ whole genome shotgun (WGS) entry which is preliminary data.</text>
</comment>
<evidence type="ECO:0000256" key="1">
    <source>
        <dbReference type="SAM" id="SignalP"/>
    </source>
</evidence>
<dbReference type="PROSITE" id="PS50041">
    <property type="entry name" value="C_TYPE_LECTIN_2"/>
    <property type="match status" value="1"/>
</dbReference>
<protein>
    <submittedName>
        <fullName evidence="3">C-type mannose receptor 2</fullName>
    </submittedName>
</protein>
<evidence type="ECO:0000259" key="2">
    <source>
        <dbReference type="PROSITE" id="PS50041"/>
    </source>
</evidence>
<evidence type="ECO:0000313" key="4">
    <source>
        <dbReference type="Proteomes" id="UP000762676"/>
    </source>
</evidence>
<keyword evidence="1" id="KW-0732">Signal</keyword>
<keyword evidence="3" id="KW-0675">Receptor</keyword>
<dbReference type="Proteomes" id="UP000762676">
    <property type="component" value="Unassembled WGS sequence"/>
</dbReference>
<feature type="signal peptide" evidence="1">
    <location>
        <begin position="1"/>
        <end position="16"/>
    </location>
</feature>
<dbReference type="SMART" id="SM00034">
    <property type="entry name" value="CLECT"/>
    <property type="match status" value="1"/>
</dbReference>
<reference evidence="3 4" key="1">
    <citation type="journal article" date="2021" name="Elife">
        <title>Chloroplast acquisition without the gene transfer in kleptoplastic sea slugs, Plakobranchus ocellatus.</title>
        <authorList>
            <person name="Maeda T."/>
            <person name="Takahashi S."/>
            <person name="Yoshida T."/>
            <person name="Shimamura S."/>
            <person name="Takaki Y."/>
            <person name="Nagai Y."/>
            <person name="Toyoda A."/>
            <person name="Suzuki Y."/>
            <person name="Arimoto A."/>
            <person name="Ishii H."/>
            <person name="Satoh N."/>
            <person name="Nishiyama T."/>
            <person name="Hasebe M."/>
            <person name="Maruyama T."/>
            <person name="Minagawa J."/>
            <person name="Obokata J."/>
            <person name="Shigenobu S."/>
        </authorList>
    </citation>
    <scope>NUCLEOTIDE SEQUENCE [LARGE SCALE GENOMIC DNA]</scope>
</reference>
<feature type="chain" id="PRO_5043528616" evidence="1">
    <location>
        <begin position="17"/>
        <end position="179"/>
    </location>
</feature>
<dbReference type="InterPro" id="IPR050111">
    <property type="entry name" value="C-type_lectin/snaclec_domain"/>
</dbReference>
<keyword evidence="4" id="KW-1185">Reference proteome</keyword>
<dbReference type="SUPFAM" id="SSF56436">
    <property type="entry name" value="C-type lectin-like"/>
    <property type="match status" value="1"/>
</dbReference>
<accession>A0AAV4J3I0</accession>
<proteinExistence type="predicted"/>
<feature type="domain" description="C-type lectin" evidence="2">
    <location>
        <begin position="41"/>
        <end position="159"/>
    </location>
</feature>
<name>A0AAV4J3I0_9GAST</name>
<dbReference type="PANTHER" id="PTHR22803">
    <property type="entry name" value="MANNOSE, PHOSPHOLIPASE, LECTIN RECEPTOR RELATED"/>
    <property type="match status" value="1"/>
</dbReference>
<dbReference type="EMBL" id="BMAT01002952">
    <property type="protein sequence ID" value="GFS17388.1"/>
    <property type="molecule type" value="Genomic_DNA"/>
</dbReference>
<dbReference type="InterPro" id="IPR001304">
    <property type="entry name" value="C-type_lectin-like"/>
</dbReference>
<dbReference type="CDD" id="cd00037">
    <property type="entry name" value="CLECT"/>
    <property type="match status" value="1"/>
</dbReference>
<gene>
    <name evidence="3" type="ORF">ElyMa_001496200</name>
</gene>
<dbReference type="InterPro" id="IPR016187">
    <property type="entry name" value="CTDL_fold"/>
</dbReference>
<dbReference type="AlphaFoldDB" id="A0AAV4J3I0"/>